<dbReference type="OrthoDB" id="3210866at2759"/>
<sequence length="191" mass="21889">MATNPSSVVRTLTLGDGTVLAFTLADIGDPTAVGFSKDIPRLNSMWDDTSPHWTGQSTLTIKGRPIAIKYWPEVYRYAHNRQWKGIKHNWTCWKASIQCYRQGTPDEFWCRFSENGRPMSYTRILVLLCEARKKEDQEAVWKVAEEFGESFDTQCAYRKGSNMHVLTQPRAIAKRLHRLSDGHGRDEGHSI</sequence>
<accession>A0A0C3ITH7</accession>
<dbReference type="EMBL" id="KN831998">
    <property type="protein sequence ID" value="KIO00203.1"/>
    <property type="molecule type" value="Genomic_DNA"/>
</dbReference>
<dbReference type="InParanoid" id="A0A0C3ITH7"/>
<proteinExistence type="predicted"/>
<dbReference type="Proteomes" id="UP000054217">
    <property type="component" value="Unassembled WGS sequence"/>
</dbReference>
<dbReference type="HOGENOM" id="CLU_095027_0_0_1"/>
<reference evidence="2" key="2">
    <citation type="submission" date="2015-01" db="EMBL/GenBank/DDBJ databases">
        <title>Evolutionary Origins and Diversification of the Mycorrhizal Mutualists.</title>
        <authorList>
            <consortium name="DOE Joint Genome Institute"/>
            <consortium name="Mycorrhizal Genomics Consortium"/>
            <person name="Kohler A."/>
            <person name="Kuo A."/>
            <person name="Nagy L.G."/>
            <person name="Floudas D."/>
            <person name="Copeland A."/>
            <person name="Barry K.W."/>
            <person name="Cichocki N."/>
            <person name="Veneault-Fourrey C."/>
            <person name="LaButti K."/>
            <person name="Lindquist E.A."/>
            <person name="Lipzen A."/>
            <person name="Lundell T."/>
            <person name="Morin E."/>
            <person name="Murat C."/>
            <person name="Riley R."/>
            <person name="Ohm R."/>
            <person name="Sun H."/>
            <person name="Tunlid A."/>
            <person name="Henrissat B."/>
            <person name="Grigoriev I.V."/>
            <person name="Hibbett D.S."/>
            <person name="Martin F."/>
        </authorList>
    </citation>
    <scope>NUCLEOTIDE SEQUENCE [LARGE SCALE GENOMIC DNA]</scope>
    <source>
        <strain evidence="2">Marx 270</strain>
    </source>
</reference>
<evidence type="ECO:0000313" key="2">
    <source>
        <dbReference type="Proteomes" id="UP000054217"/>
    </source>
</evidence>
<dbReference type="AlphaFoldDB" id="A0A0C3ITH7"/>
<protein>
    <submittedName>
        <fullName evidence="1">Uncharacterized protein</fullName>
    </submittedName>
</protein>
<gene>
    <name evidence="1" type="ORF">M404DRAFT_153322</name>
</gene>
<reference evidence="1 2" key="1">
    <citation type="submission" date="2014-04" db="EMBL/GenBank/DDBJ databases">
        <authorList>
            <consortium name="DOE Joint Genome Institute"/>
            <person name="Kuo A."/>
            <person name="Kohler A."/>
            <person name="Costa M.D."/>
            <person name="Nagy L.G."/>
            <person name="Floudas D."/>
            <person name="Copeland A."/>
            <person name="Barry K.W."/>
            <person name="Cichocki N."/>
            <person name="Veneault-Fourrey C."/>
            <person name="LaButti K."/>
            <person name="Lindquist E.A."/>
            <person name="Lipzen A."/>
            <person name="Lundell T."/>
            <person name="Morin E."/>
            <person name="Murat C."/>
            <person name="Sun H."/>
            <person name="Tunlid A."/>
            <person name="Henrissat B."/>
            <person name="Grigoriev I.V."/>
            <person name="Hibbett D.S."/>
            <person name="Martin F."/>
            <person name="Nordberg H.P."/>
            <person name="Cantor M.N."/>
            <person name="Hua S.X."/>
        </authorList>
    </citation>
    <scope>NUCLEOTIDE SEQUENCE [LARGE SCALE GENOMIC DNA]</scope>
    <source>
        <strain evidence="1 2">Marx 270</strain>
    </source>
</reference>
<name>A0A0C3ITH7_PISTI</name>
<organism evidence="1 2">
    <name type="scientific">Pisolithus tinctorius Marx 270</name>
    <dbReference type="NCBI Taxonomy" id="870435"/>
    <lineage>
        <taxon>Eukaryota</taxon>
        <taxon>Fungi</taxon>
        <taxon>Dikarya</taxon>
        <taxon>Basidiomycota</taxon>
        <taxon>Agaricomycotina</taxon>
        <taxon>Agaricomycetes</taxon>
        <taxon>Agaricomycetidae</taxon>
        <taxon>Boletales</taxon>
        <taxon>Sclerodermatineae</taxon>
        <taxon>Pisolithaceae</taxon>
        <taxon>Pisolithus</taxon>
    </lineage>
</organism>
<evidence type="ECO:0000313" key="1">
    <source>
        <dbReference type="EMBL" id="KIO00203.1"/>
    </source>
</evidence>
<keyword evidence="2" id="KW-1185">Reference proteome</keyword>